<organism evidence="2 3">
    <name type="scientific">Vibrio gigantis</name>
    <dbReference type="NCBI Taxonomy" id="296199"/>
    <lineage>
        <taxon>Bacteria</taxon>
        <taxon>Pseudomonadati</taxon>
        <taxon>Pseudomonadota</taxon>
        <taxon>Gammaproteobacteria</taxon>
        <taxon>Vibrionales</taxon>
        <taxon>Vibrionaceae</taxon>
        <taxon>Vibrio</taxon>
    </lineage>
</organism>
<dbReference type="AlphaFoldDB" id="A0A5M9NKH1"/>
<dbReference type="GO" id="GO:1901135">
    <property type="term" value="P:carbohydrate derivative metabolic process"/>
    <property type="evidence" value="ECO:0007669"/>
    <property type="project" value="UniProtKB-ARBA"/>
</dbReference>
<dbReference type="Gene3D" id="3.40.50.2000">
    <property type="entry name" value="Glycogen Phosphorylase B"/>
    <property type="match status" value="2"/>
</dbReference>
<sequence>MKIVQVMIHGSAHGFAGGTQKVMVELGNNFARRGHDVVSLYNDTEPGELFFKADFGAKIVNLESPAYGKAHKLWKALREVIKPFTKSKTLGQFFPNPVHLEKARMLSQPLATEIERIEPDIILVYGMQDHNSTCIGLKGSPLENTPIVHMVHCEVESYYNDLSYIDKRRIKSCSAVQALTPDFAATLASLLDIEVHPIANIVEKTDKKADLKSESRRKRIMMHSRLDKKKQQDMLLRSFALLKDDFPDWDLVVFGGENTKGYLKKLEGIVANHDMSRQVKICAPTPHALEELSQSDIFAFPSVHEEGWGLVLTEAMSVGLPCIGINSTSAINYLITSEDAGITVENDVRAFSLAMRQLMDSSELRVKFGKNAEQGMQKYYPDEVCSQWESLFNQVRKSIS</sequence>
<dbReference type="GO" id="GO:0016757">
    <property type="term" value="F:glycosyltransferase activity"/>
    <property type="evidence" value="ECO:0007669"/>
    <property type="project" value="InterPro"/>
</dbReference>
<dbReference type="Proteomes" id="UP000322521">
    <property type="component" value="Unassembled WGS sequence"/>
</dbReference>
<evidence type="ECO:0000259" key="1">
    <source>
        <dbReference type="Pfam" id="PF00534"/>
    </source>
</evidence>
<dbReference type="SUPFAM" id="SSF53756">
    <property type="entry name" value="UDP-Glycosyltransferase/glycogen phosphorylase"/>
    <property type="match status" value="1"/>
</dbReference>
<dbReference type="OrthoDB" id="9792269at2"/>
<comment type="caution">
    <text evidence="2">The sequence shown here is derived from an EMBL/GenBank/DDBJ whole genome shotgun (WGS) entry which is preliminary data.</text>
</comment>
<reference evidence="2 3" key="1">
    <citation type="submission" date="2019-09" db="EMBL/GenBank/DDBJ databases">
        <title>Draft genome sequence of various Type strains from the CCUG.</title>
        <authorList>
            <person name="Pineiro-Iglesias B."/>
            <person name="Tunovic T."/>
            <person name="Unosson C."/>
            <person name="Inganas E."/>
            <person name="Ohlen M."/>
            <person name="Cardew S."/>
            <person name="Jensie-Markopoulos S."/>
            <person name="Salva-Serra F."/>
            <person name="Jaen-Luchoro D."/>
            <person name="Karlsson R."/>
            <person name="Svensson-Stadler L."/>
            <person name="Chun J."/>
            <person name="Moore E."/>
        </authorList>
    </citation>
    <scope>NUCLEOTIDE SEQUENCE [LARGE SCALE GENOMIC DNA]</scope>
    <source>
        <strain evidence="2 3">CCUG 56969T</strain>
    </source>
</reference>
<proteinExistence type="predicted"/>
<dbReference type="Pfam" id="PF00534">
    <property type="entry name" value="Glycos_transf_1"/>
    <property type="match status" value="1"/>
</dbReference>
<keyword evidence="3" id="KW-1185">Reference proteome</keyword>
<dbReference type="RefSeq" id="WP_086711803.1">
    <property type="nucleotide sequence ID" value="NZ_AP025492.1"/>
</dbReference>
<accession>A0A5M9NKH1</accession>
<evidence type="ECO:0000313" key="3">
    <source>
        <dbReference type="Proteomes" id="UP000322521"/>
    </source>
</evidence>
<evidence type="ECO:0000313" key="2">
    <source>
        <dbReference type="EMBL" id="KAA8671136.1"/>
    </source>
</evidence>
<gene>
    <name evidence="2" type="ORF">F4W18_16515</name>
</gene>
<dbReference type="EMBL" id="VXJS01000010">
    <property type="protein sequence ID" value="KAA8671136.1"/>
    <property type="molecule type" value="Genomic_DNA"/>
</dbReference>
<keyword evidence="2" id="KW-0808">Transferase</keyword>
<dbReference type="PANTHER" id="PTHR12526:SF627">
    <property type="entry name" value="D-RHAMNOSYLTRANSFERASE WBPZ"/>
    <property type="match status" value="1"/>
</dbReference>
<protein>
    <submittedName>
        <fullName evidence="2">Glycosyltransferase family 4 protein</fullName>
    </submittedName>
</protein>
<name>A0A5M9NKH1_9VIBR</name>
<feature type="domain" description="Glycosyl transferase family 1" evidence="1">
    <location>
        <begin position="204"/>
        <end position="374"/>
    </location>
</feature>
<dbReference type="PANTHER" id="PTHR12526">
    <property type="entry name" value="GLYCOSYLTRANSFERASE"/>
    <property type="match status" value="1"/>
</dbReference>
<dbReference type="InterPro" id="IPR001296">
    <property type="entry name" value="Glyco_trans_1"/>
</dbReference>